<evidence type="ECO:0000256" key="5">
    <source>
        <dbReference type="ARBA" id="ARBA00022833"/>
    </source>
</evidence>
<evidence type="ECO:0000256" key="2">
    <source>
        <dbReference type="ARBA" id="ARBA00006676"/>
    </source>
</evidence>
<evidence type="ECO:0000313" key="8">
    <source>
        <dbReference type="Proteomes" id="UP001500449"/>
    </source>
</evidence>
<gene>
    <name evidence="7" type="primary">add</name>
    <name evidence="7" type="ORF">GCM10009836_00720</name>
</gene>
<keyword evidence="4" id="KW-0378">Hydrolase</keyword>
<evidence type="ECO:0000256" key="4">
    <source>
        <dbReference type="ARBA" id="ARBA00022801"/>
    </source>
</evidence>
<comment type="similarity">
    <text evidence="2">Belongs to the metallo-dependent hydrolases superfamily. Adenosine and AMP deaminases family.</text>
</comment>
<dbReference type="InterPro" id="IPR006330">
    <property type="entry name" value="Ado/ade_deaminase"/>
</dbReference>
<keyword evidence="8" id="KW-1185">Reference proteome</keyword>
<accession>A0ABN2MGX6</accession>
<dbReference type="SUPFAM" id="SSF51556">
    <property type="entry name" value="Metallo-dependent hydrolases"/>
    <property type="match status" value="1"/>
</dbReference>
<dbReference type="Pfam" id="PF00962">
    <property type="entry name" value="A_deaminase"/>
    <property type="match status" value="1"/>
</dbReference>
<comment type="caution">
    <text evidence="7">The sequence shown here is derived from an EMBL/GenBank/DDBJ whole genome shotgun (WGS) entry which is preliminary data.</text>
</comment>
<protein>
    <submittedName>
        <fullName evidence="7">Adenosine deaminase</fullName>
    </submittedName>
</protein>
<dbReference type="Gene3D" id="3.20.20.140">
    <property type="entry name" value="Metal-dependent hydrolases"/>
    <property type="match status" value="1"/>
</dbReference>
<comment type="cofactor">
    <cofactor evidence="1">
        <name>Zn(2+)</name>
        <dbReference type="ChEBI" id="CHEBI:29105"/>
    </cofactor>
</comment>
<keyword evidence="3" id="KW-0479">Metal-binding</keyword>
<dbReference type="PANTHER" id="PTHR43114">
    <property type="entry name" value="ADENINE DEAMINASE"/>
    <property type="match status" value="1"/>
</dbReference>
<feature type="domain" description="Adenosine deaminase" evidence="6">
    <location>
        <begin position="40"/>
        <end position="353"/>
    </location>
</feature>
<dbReference type="EMBL" id="BAAAQK010000001">
    <property type="protein sequence ID" value="GAA1826957.1"/>
    <property type="molecule type" value="Genomic_DNA"/>
</dbReference>
<keyword evidence="5" id="KW-0862">Zinc</keyword>
<dbReference type="InterPro" id="IPR032466">
    <property type="entry name" value="Metal_Hydrolase"/>
</dbReference>
<evidence type="ECO:0000259" key="6">
    <source>
        <dbReference type="Pfam" id="PF00962"/>
    </source>
</evidence>
<sequence>MCTDMATGAMSFIKEHLMWDRVIRTPEQLRATRRLLAQLPKVELHAHLAASIPERLVREAAEKHGVRFPDPSHPYRFEGGFHEFLLVYEQVVDVFRTPEELARATYESLAAEAARSNLRYREMHYPPALSRHLDYVESVQAIADGIERARRETGVDARIIIAIYRNQGRQAAEQLAADMIAHPHPLVVGLGIEAEGTVAPIEWFHDAYASIREAGYPVTAHAEEHVDAEEALYDLHSLGCRRIDHGYALAGDPDAAAAVREAGVHLAATWIGASDRFGKTPDNPIRTLLEQGLDVSISSDAPGISGISLNEFLEDALVSLQLPDRYLVEQNFSQLDHAWLGDEEKAAIRAEITSALAGAGFDA</sequence>
<organism evidence="7 8">
    <name type="scientific">Pseudonocardia ailaonensis</name>
    <dbReference type="NCBI Taxonomy" id="367279"/>
    <lineage>
        <taxon>Bacteria</taxon>
        <taxon>Bacillati</taxon>
        <taxon>Actinomycetota</taxon>
        <taxon>Actinomycetes</taxon>
        <taxon>Pseudonocardiales</taxon>
        <taxon>Pseudonocardiaceae</taxon>
        <taxon>Pseudonocardia</taxon>
    </lineage>
</organism>
<dbReference type="PANTHER" id="PTHR43114:SF6">
    <property type="entry name" value="ADENINE DEAMINASE"/>
    <property type="match status" value="1"/>
</dbReference>
<dbReference type="InterPro" id="IPR001365">
    <property type="entry name" value="A_deaminase_dom"/>
</dbReference>
<evidence type="ECO:0000256" key="3">
    <source>
        <dbReference type="ARBA" id="ARBA00022723"/>
    </source>
</evidence>
<dbReference type="Proteomes" id="UP001500449">
    <property type="component" value="Unassembled WGS sequence"/>
</dbReference>
<evidence type="ECO:0000313" key="7">
    <source>
        <dbReference type="EMBL" id="GAA1826957.1"/>
    </source>
</evidence>
<reference evidence="7 8" key="1">
    <citation type="journal article" date="2019" name="Int. J. Syst. Evol. Microbiol.">
        <title>The Global Catalogue of Microorganisms (GCM) 10K type strain sequencing project: providing services to taxonomists for standard genome sequencing and annotation.</title>
        <authorList>
            <consortium name="The Broad Institute Genomics Platform"/>
            <consortium name="The Broad Institute Genome Sequencing Center for Infectious Disease"/>
            <person name="Wu L."/>
            <person name="Ma J."/>
        </authorList>
    </citation>
    <scope>NUCLEOTIDE SEQUENCE [LARGE SCALE GENOMIC DNA]</scope>
    <source>
        <strain evidence="7 8">JCM 16009</strain>
    </source>
</reference>
<proteinExistence type="inferred from homology"/>
<evidence type="ECO:0000256" key="1">
    <source>
        <dbReference type="ARBA" id="ARBA00001947"/>
    </source>
</evidence>
<name>A0ABN2MGX6_9PSEU</name>